<organism evidence="1 2">
    <name type="scientific">Flemingia macrophylla</name>
    <dbReference type="NCBI Taxonomy" id="520843"/>
    <lineage>
        <taxon>Eukaryota</taxon>
        <taxon>Viridiplantae</taxon>
        <taxon>Streptophyta</taxon>
        <taxon>Embryophyta</taxon>
        <taxon>Tracheophyta</taxon>
        <taxon>Spermatophyta</taxon>
        <taxon>Magnoliopsida</taxon>
        <taxon>eudicotyledons</taxon>
        <taxon>Gunneridae</taxon>
        <taxon>Pentapetalae</taxon>
        <taxon>rosids</taxon>
        <taxon>fabids</taxon>
        <taxon>Fabales</taxon>
        <taxon>Fabaceae</taxon>
        <taxon>Papilionoideae</taxon>
        <taxon>50 kb inversion clade</taxon>
        <taxon>NPAAA clade</taxon>
        <taxon>indigoferoid/millettioid clade</taxon>
        <taxon>Phaseoleae</taxon>
        <taxon>Flemingia</taxon>
    </lineage>
</organism>
<name>A0ABD1LGB7_9FABA</name>
<reference evidence="1 2" key="1">
    <citation type="submission" date="2024-08" db="EMBL/GenBank/DDBJ databases">
        <title>Insights into the chromosomal genome structure of Flemingia macrophylla.</title>
        <authorList>
            <person name="Ding Y."/>
            <person name="Zhao Y."/>
            <person name="Bi W."/>
            <person name="Wu M."/>
            <person name="Zhao G."/>
            <person name="Gong Y."/>
            <person name="Li W."/>
            <person name="Zhang P."/>
        </authorList>
    </citation>
    <scope>NUCLEOTIDE SEQUENCE [LARGE SCALE GENOMIC DNA]</scope>
    <source>
        <strain evidence="1">DYQJB</strain>
        <tissue evidence="1">Leaf</tissue>
    </source>
</reference>
<evidence type="ECO:0000313" key="2">
    <source>
        <dbReference type="Proteomes" id="UP001603857"/>
    </source>
</evidence>
<gene>
    <name evidence="1" type="ORF">Fmac_026896</name>
</gene>
<proteinExistence type="predicted"/>
<sequence length="116" mass="12959">MEIDGPTHFSRNTSVGRNFREHSNKVMGFANGKANWEIRRVGTRPLQDSWSGDAHDAGVQLYDDCSVDWVTLTMPVSDGFVSSSFRDLSRTRGQAMLLMPMSTCMTIAVSMLLHMT</sequence>
<evidence type="ECO:0000313" key="1">
    <source>
        <dbReference type="EMBL" id="KAL2322517.1"/>
    </source>
</evidence>
<dbReference type="EMBL" id="JBGMDY010000009">
    <property type="protein sequence ID" value="KAL2322517.1"/>
    <property type="molecule type" value="Genomic_DNA"/>
</dbReference>
<protein>
    <submittedName>
        <fullName evidence="1">Uncharacterized protein</fullName>
    </submittedName>
</protein>
<accession>A0ABD1LGB7</accession>
<comment type="caution">
    <text evidence="1">The sequence shown here is derived from an EMBL/GenBank/DDBJ whole genome shotgun (WGS) entry which is preliminary data.</text>
</comment>
<dbReference type="AlphaFoldDB" id="A0ABD1LGB7"/>
<dbReference type="Proteomes" id="UP001603857">
    <property type="component" value="Unassembled WGS sequence"/>
</dbReference>
<keyword evidence="2" id="KW-1185">Reference proteome</keyword>